<evidence type="ECO:0000313" key="14">
    <source>
        <dbReference type="Proteomes" id="UP000008206"/>
    </source>
</evidence>
<dbReference type="Pfam" id="PF00355">
    <property type="entry name" value="Rieske"/>
    <property type="match status" value="1"/>
</dbReference>
<dbReference type="GO" id="GO:0051537">
    <property type="term" value="F:2 iron, 2 sulfur cluster binding"/>
    <property type="evidence" value="ECO:0007669"/>
    <property type="project" value="UniProtKB-KW"/>
</dbReference>
<protein>
    <submittedName>
        <fullName evidence="13">Pheophorbide a oxygenase</fullName>
    </submittedName>
</protein>
<keyword evidence="9" id="KW-0411">Iron-sulfur</keyword>
<dbReference type="Proteomes" id="UP000008206">
    <property type="component" value="Chromosome"/>
</dbReference>
<evidence type="ECO:0000256" key="5">
    <source>
        <dbReference type="ARBA" id="ARBA00022946"/>
    </source>
</evidence>
<evidence type="ECO:0000259" key="12">
    <source>
        <dbReference type="PROSITE" id="PS51296"/>
    </source>
</evidence>
<evidence type="ECO:0000256" key="8">
    <source>
        <dbReference type="ARBA" id="ARBA00023004"/>
    </source>
</evidence>
<keyword evidence="4" id="KW-0479">Metal-binding</keyword>
<dbReference type="STRING" id="497965.Cyan7822_3405"/>
<dbReference type="HOGENOM" id="CLU_003927_1_1_3"/>
<evidence type="ECO:0000256" key="11">
    <source>
        <dbReference type="SAM" id="Phobius"/>
    </source>
</evidence>
<dbReference type="SUPFAM" id="SSF50022">
    <property type="entry name" value="ISP domain"/>
    <property type="match status" value="1"/>
</dbReference>
<dbReference type="SUPFAM" id="SSF55961">
    <property type="entry name" value="Bet v1-like"/>
    <property type="match status" value="1"/>
</dbReference>
<dbReference type="InterPro" id="IPR050584">
    <property type="entry name" value="Cholesterol_7-desaturase"/>
</dbReference>
<accession>E0UDP2</accession>
<dbReference type="GO" id="GO:0010277">
    <property type="term" value="F:chlorophyllide a oxygenase activity"/>
    <property type="evidence" value="ECO:0007669"/>
    <property type="project" value="InterPro"/>
</dbReference>
<name>E0UDP2_GLOV7</name>
<keyword evidence="3" id="KW-0001">2Fe-2S</keyword>
<dbReference type="GO" id="GO:0046872">
    <property type="term" value="F:metal ion binding"/>
    <property type="evidence" value="ECO:0007669"/>
    <property type="project" value="UniProtKB-KW"/>
</dbReference>
<comment type="subcellular location">
    <subcellularLocation>
        <location evidence="1">Membrane</location>
    </subcellularLocation>
</comment>
<dbReference type="eggNOG" id="COG4638">
    <property type="taxonomic scope" value="Bacteria"/>
</dbReference>
<dbReference type="AlphaFoldDB" id="E0UDP2"/>
<feature type="domain" description="Rieske" evidence="12">
    <location>
        <begin position="51"/>
        <end position="160"/>
    </location>
</feature>
<dbReference type="InterPro" id="IPR013626">
    <property type="entry name" value="PaO"/>
</dbReference>
<evidence type="ECO:0000256" key="10">
    <source>
        <dbReference type="ARBA" id="ARBA00023136"/>
    </source>
</evidence>
<dbReference type="GO" id="GO:0016020">
    <property type="term" value="C:membrane"/>
    <property type="evidence" value="ECO:0007669"/>
    <property type="project" value="UniProtKB-SubCell"/>
</dbReference>
<dbReference type="CDD" id="cd03480">
    <property type="entry name" value="Rieske_RO_Alpha_PaO"/>
    <property type="match status" value="1"/>
</dbReference>
<dbReference type="EMBL" id="CP002198">
    <property type="protein sequence ID" value="ADN15355.1"/>
    <property type="molecule type" value="Genomic_DNA"/>
</dbReference>
<dbReference type="InterPro" id="IPR036922">
    <property type="entry name" value="Rieske_2Fe-2S_sf"/>
</dbReference>
<evidence type="ECO:0000256" key="3">
    <source>
        <dbReference type="ARBA" id="ARBA00022714"/>
    </source>
</evidence>
<evidence type="ECO:0000256" key="7">
    <source>
        <dbReference type="ARBA" id="ARBA00023002"/>
    </source>
</evidence>
<dbReference type="PANTHER" id="PTHR21266">
    <property type="entry name" value="IRON-SULFUR DOMAIN CONTAINING PROTEIN"/>
    <property type="match status" value="1"/>
</dbReference>
<dbReference type="Gene3D" id="3.90.380.10">
    <property type="entry name" value="Naphthalene 1,2-dioxygenase Alpha Subunit, Chain A, domain 1"/>
    <property type="match status" value="1"/>
</dbReference>
<evidence type="ECO:0000256" key="9">
    <source>
        <dbReference type="ARBA" id="ARBA00023014"/>
    </source>
</evidence>
<evidence type="ECO:0000256" key="4">
    <source>
        <dbReference type="ARBA" id="ARBA00022723"/>
    </source>
</evidence>
<dbReference type="PROSITE" id="PS51296">
    <property type="entry name" value="RIESKE"/>
    <property type="match status" value="1"/>
</dbReference>
<feature type="transmembrane region" description="Helical" evidence="11">
    <location>
        <begin position="420"/>
        <end position="437"/>
    </location>
</feature>
<evidence type="ECO:0000256" key="2">
    <source>
        <dbReference type="ARBA" id="ARBA00022692"/>
    </source>
</evidence>
<keyword evidence="14" id="KW-1185">Reference proteome</keyword>
<dbReference type="Gene3D" id="2.102.10.10">
    <property type="entry name" value="Rieske [2Fe-2S] iron-sulphur domain"/>
    <property type="match status" value="1"/>
</dbReference>
<dbReference type="PANTHER" id="PTHR21266:SF32">
    <property type="entry name" value="CHOLESTEROL 7-DESATURASE NVD"/>
    <property type="match status" value="1"/>
</dbReference>
<reference evidence="14" key="1">
    <citation type="journal article" date="2011" name="MBio">
        <title>Novel metabolic attributes of the genus Cyanothece, comprising a group of unicellular nitrogen-fixing Cyanobacteria.</title>
        <authorList>
            <person name="Bandyopadhyay A."/>
            <person name="Elvitigala T."/>
            <person name="Welsh E."/>
            <person name="Stockel J."/>
            <person name="Liberton M."/>
            <person name="Min H."/>
            <person name="Sherman L.A."/>
            <person name="Pakrasi H.B."/>
        </authorList>
    </citation>
    <scope>NUCLEOTIDE SEQUENCE [LARGE SCALE GENOMIC DNA]</scope>
    <source>
        <strain evidence="14">PCC 7822</strain>
    </source>
</reference>
<dbReference type="GO" id="GO:0016705">
    <property type="term" value="F:oxidoreductase activity, acting on paired donors, with incorporation or reduction of molecular oxygen"/>
    <property type="evidence" value="ECO:0007669"/>
    <property type="project" value="UniProtKB-ARBA"/>
</dbReference>
<dbReference type="GO" id="GO:0005737">
    <property type="term" value="C:cytoplasm"/>
    <property type="evidence" value="ECO:0007669"/>
    <property type="project" value="TreeGrafter"/>
</dbReference>
<dbReference type="Pfam" id="PF19112">
    <property type="entry name" value="VanA_C"/>
    <property type="match status" value="1"/>
</dbReference>
<keyword evidence="7" id="KW-0560">Oxidoreductase</keyword>
<keyword evidence="8" id="KW-0408">Iron</keyword>
<proteinExistence type="predicted"/>
<evidence type="ECO:0000256" key="1">
    <source>
        <dbReference type="ARBA" id="ARBA00004370"/>
    </source>
</evidence>
<feature type="transmembrane region" description="Helical" evidence="11">
    <location>
        <begin position="443"/>
        <end position="463"/>
    </location>
</feature>
<organism evidence="13 14">
    <name type="scientific">Gloeothece verrucosa (strain PCC 7822)</name>
    <name type="common">Cyanothece sp. (strain PCC 7822)</name>
    <dbReference type="NCBI Taxonomy" id="497965"/>
    <lineage>
        <taxon>Bacteria</taxon>
        <taxon>Bacillati</taxon>
        <taxon>Cyanobacteriota</taxon>
        <taxon>Cyanophyceae</taxon>
        <taxon>Oscillatoriophycideae</taxon>
        <taxon>Chroococcales</taxon>
        <taxon>Aphanothecaceae</taxon>
        <taxon>Gloeothece</taxon>
        <taxon>Gloeothece verrucosa</taxon>
    </lineage>
</organism>
<keyword evidence="2 11" id="KW-0812">Transmembrane</keyword>
<keyword evidence="5" id="KW-0809">Transit peptide</keyword>
<evidence type="ECO:0000313" key="13">
    <source>
        <dbReference type="EMBL" id="ADN15355.1"/>
    </source>
</evidence>
<dbReference type="InterPro" id="IPR044043">
    <property type="entry name" value="VanA_C_cat"/>
</dbReference>
<dbReference type="InterPro" id="IPR017941">
    <property type="entry name" value="Rieske_2Fe-2S"/>
</dbReference>
<dbReference type="KEGG" id="cyj:Cyan7822_3405"/>
<gene>
    <name evidence="13" type="ordered locus">Cyan7822_3405</name>
</gene>
<sequence length="482" mass="54025">MALEQITKITPMTSTELIAFNKISPTTSFNQTDELSAGGLDPTRFDPQEAWYPIHYVKDLDKTKPTSFTLLDRKLVIWWDKNADQWRVFDDQCPHRLALLSEGRINEEGLIECPYHGWTFSGSGKCEFIPQQPQGTKAEDSKRACVNSLPVSVCQGLLFTYPGNPENAPKVRVPIIEPLEDNSGEWVCIDTFRDLPYDALTVLENVLDSSHVPYTHHGTVGNRQNAAPVELEIVKSGREGFIGAWEEGPRKGTLGRQDTIFIAPNFMYHDLTSKQFGRTLTVVYATPISKGKCRLFARFPFKFAAKLPGLFINLTPRWYSHTNQNTILEDDQIFLHYQERFLEQAGGSQKFNKAFYLPTKADTYVSALRQWVNQYQAEPFKEQTLAPPLSKEELLDRYHSHTVNCASCSAALANIQRSRMVVGILAALAIILAPLLAVSLDSLLAVSLATGISLISGATWLGLGQLEQRFFKGSSLPSRNHP</sequence>
<evidence type="ECO:0000256" key="6">
    <source>
        <dbReference type="ARBA" id="ARBA00022989"/>
    </source>
</evidence>
<keyword evidence="6 11" id="KW-1133">Transmembrane helix</keyword>
<dbReference type="Pfam" id="PF08417">
    <property type="entry name" value="PaO"/>
    <property type="match status" value="1"/>
</dbReference>
<keyword evidence="10 11" id="KW-0472">Membrane</keyword>